<feature type="region of interest" description="Disordered" evidence="1">
    <location>
        <begin position="730"/>
        <end position="751"/>
    </location>
</feature>
<dbReference type="EMBL" id="BRYA01000677">
    <property type="protein sequence ID" value="GMI29117.1"/>
    <property type="molecule type" value="Genomic_DNA"/>
</dbReference>
<dbReference type="AlphaFoldDB" id="A0A9W7L3I5"/>
<feature type="region of interest" description="Disordered" evidence="1">
    <location>
        <begin position="22"/>
        <end position="197"/>
    </location>
</feature>
<proteinExistence type="predicted"/>
<evidence type="ECO:0000313" key="2">
    <source>
        <dbReference type="EMBL" id="GMI29117.1"/>
    </source>
</evidence>
<keyword evidence="3" id="KW-1185">Reference proteome</keyword>
<name>A0A9W7L3I5_9STRA</name>
<dbReference type="PANTHER" id="PTHR37028">
    <property type="entry name" value="UNNAMED PRODUCT-RELATED"/>
    <property type="match status" value="1"/>
</dbReference>
<sequence length="751" mass="84932">MATDQDKNPLTSTVEESIMAAEQYLMNTLPEPPVGDGASSGGPTQVGPAHASVNASLHSTDSIGEGDGFVPGADDGGISDDSIAGSGEEGEDNIYYASDIGKEEQKPLAWTVNFGGGGGKKPELKARERSERVVGYGQRVAEGVKKEQQKQRREDFHPPPSPTRNLSRPAKESLEAVQSENTFQPKITTKGRKFQANSKVHERLVKYGEDKGRVREEMSKDREREMALKRAEEHPFQPKVTKKGSTVREGDADGTRERLYKLAGERDMIRECTKYHMMEAEARTHTFKPHLNPDLPSNHVPIHLRANKVIADKQEKLNALRSSLQASPVSDQERIGEASNSALRVTDAAHQRLHSEAARQAEKSVALQSKYEDMEKEVNTFKPRLCPGSEGLVESYKNKPFLDRQKEREEKVEEKRIKIEEDAVKGYSDMFKPRLGKRNEEVLMKNRPEIVCEGAKERVERLSGKDAERIRGMKERICTEEYSKYDFRPRVNNISKALAPNGSSVEELVGNRRGVEKREKVKREQEERVKEECTFRPKVSKSLPRRVKETRQERGGSDRAVTRSMGSVDLNNPEGITLQVRRYEQMKEEKRMATIKDREMDELKDCTFKPKTNMGKRGGKGGGGKGRPVVVRGLGRYLELRNLSKAKEEEKERREAEAFRVPARLVKTRYPDGTTQVKEFRLSRGKEGVKERLKKEREEKIRRECTFRPKTVEWRNRKVLEGILSEAESEESGVGGVGERGGMGEFWGEIN</sequence>
<reference evidence="3" key="1">
    <citation type="journal article" date="2023" name="Commun. Biol.">
        <title>Genome analysis of Parmales, the sister group of diatoms, reveals the evolutionary specialization of diatoms from phago-mixotrophs to photoautotrophs.</title>
        <authorList>
            <person name="Ban H."/>
            <person name="Sato S."/>
            <person name="Yoshikawa S."/>
            <person name="Yamada K."/>
            <person name="Nakamura Y."/>
            <person name="Ichinomiya M."/>
            <person name="Sato N."/>
            <person name="Blanc-Mathieu R."/>
            <person name="Endo H."/>
            <person name="Kuwata A."/>
            <person name="Ogata H."/>
        </authorList>
    </citation>
    <scope>NUCLEOTIDE SEQUENCE [LARGE SCALE GENOMIC DNA]</scope>
</reference>
<evidence type="ECO:0000256" key="1">
    <source>
        <dbReference type="SAM" id="MobiDB-lite"/>
    </source>
</evidence>
<feature type="compositionally biased region" description="Basic and acidic residues" evidence="1">
    <location>
        <begin position="142"/>
        <end position="157"/>
    </location>
</feature>
<organism evidence="2 3">
    <name type="scientific">Triparma columacea</name>
    <dbReference type="NCBI Taxonomy" id="722753"/>
    <lineage>
        <taxon>Eukaryota</taxon>
        <taxon>Sar</taxon>
        <taxon>Stramenopiles</taxon>
        <taxon>Ochrophyta</taxon>
        <taxon>Bolidophyceae</taxon>
        <taxon>Parmales</taxon>
        <taxon>Triparmaceae</taxon>
        <taxon>Triparma</taxon>
    </lineage>
</organism>
<dbReference type="Proteomes" id="UP001165065">
    <property type="component" value="Unassembled WGS sequence"/>
</dbReference>
<feature type="compositionally biased region" description="Polar residues" evidence="1">
    <location>
        <begin position="53"/>
        <end position="62"/>
    </location>
</feature>
<feature type="region of interest" description="Disordered" evidence="1">
    <location>
        <begin position="608"/>
        <end position="628"/>
    </location>
</feature>
<protein>
    <submittedName>
        <fullName evidence="2">Uncharacterized protein</fullName>
    </submittedName>
</protein>
<evidence type="ECO:0000313" key="3">
    <source>
        <dbReference type="Proteomes" id="UP001165065"/>
    </source>
</evidence>
<comment type="caution">
    <text evidence="2">The sequence shown here is derived from an EMBL/GenBank/DDBJ whole genome shotgun (WGS) entry which is preliminary data.</text>
</comment>
<feature type="compositionally biased region" description="Gly residues" evidence="1">
    <location>
        <begin position="733"/>
        <end position="745"/>
    </location>
</feature>
<feature type="region of interest" description="Disordered" evidence="1">
    <location>
        <begin position="211"/>
        <end position="252"/>
    </location>
</feature>
<feature type="compositionally biased region" description="Basic and acidic residues" evidence="1">
    <location>
        <begin position="211"/>
        <end position="236"/>
    </location>
</feature>
<dbReference type="PANTHER" id="PTHR37028:SF4">
    <property type="entry name" value="ALMS MOTIF DOMAIN-CONTAINING PROTEIN"/>
    <property type="match status" value="1"/>
</dbReference>
<accession>A0A9W7L3I5</accession>
<feature type="region of interest" description="Disordered" evidence="1">
    <location>
        <begin position="540"/>
        <end position="572"/>
    </location>
</feature>
<gene>
    <name evidence="2" type="ORF">TrCOL_g7501</name>
</gene>
<feature type="compositionally biased region" description="Polar residues" evidence="1">
    <location>
        <begin position="176"/>
        <end position="187"/>
    </location>
</feature>
<feature type="compositionally biased region" description="Basic and acidic residues" evidence="1">
    <location>
        <begin position="120"/>
        <end position="132"/>
    </location>
</feature>
<dbReference type="OrthoDB" id="78067at2759"/>
<feature type="compositionally biased region" description="Basic and acidic residues" evidence="1">
    <location>
        <begin position="546"/>
        <end position="561"/>
    </location>
</feature>